<dbReference type="OrthoDB" id="9813368at2"/>
<name>A0A5C6TVW5_9SPHN</name>
<dbReference type="InterPro" id="IPR038765">
    <property type="entry name" value="Papain-like_cys_pep_sf"/>
</dbReference>
<dbReference type="Proteomes" id="UP000321249">
    <property type="component" value="Unassembled WGS sequence"/>
</dbReference>
<keyword evidence="2" id="KW-0645">Protease</keyword>
<gene>
    <name evidence="6" type="ORF">FRZ32_11890</name>
</gene>
<dbReference type="AlphaFoldDB" id="A0A5C6TVW5"/>
<evidence type="ECO:0000313" key="7">
    <source>
        <dbReference type="Proteomes" id="UP000321249"/>
    </source>
</evidence>
<proteinExistence type="inferred from homology"/>
<evidence type="ECO:0000313" key="6">
    <source>
        <dbReference type="EMBL" id="TXC64290.1"/>
    </source>
</evidence>
<dbReference type="SUPFAM" id="SSF54001">
    <property type="entry name" value="Cysteine proteinases"/>
    <property type="match status" value="1"/>
</dbReference>
<dbReference type="EMBL" id="VOQQ01000001">
    <property type="protein sequence ID" value="TXC64290.1"/>
    <property type="molecule type" value="Genomic_DNA"/>
</dbReference>
<sequence>MSELLPGEGFEVLEYAGGWAWGYCAADRVVGYVEAIALAAPIVATHIVCEKSAPVAPDSNIASPLIASLPMGARLHGTECGACLTTEYGCVSLSHLRPIGEHEGDPVSAAERLLGAPFRAGGRSAAGIDGPGLVQLALALAGIEAPRFADAQRELGEIVPPGAPRARGDLVLQDDGAGLMIDDLMAIHVGRTAGRVAVAPAAELEAHGAVFRRIG</sequence>
<protein>
    <submittedName>
        <fullName evidence="6">NlpC/P60 family protein</fullName>
    </submittedName>
</protein>
<keyword evidence="3" id="KW-0378">Hydrolase</keyword>
<dbReference type="InterPro" id="IPR000064">
    <property type="entry name" value="NLP_P60_dom"/>
</dbReference>
<dbReference type="Pfam" id="PF18348">
    <property type="entry name" value="SH3_16"/>
    <property type="match status" value="1"/>
</dbReference>
<organism evidence="6 7">
    <name type="scientific">Allosphingosinicella ginsenosidimutans</name>
    <dbReference type="NCBI Taxonomy" id="1176539"/>
    <lineage>
        <taxon>Bacteria</taxon>
        <taxon>Pseudomonadati</taxon>
        <taxon>Pseudomonadota</taxon>
        <taxon>Alphaproteobacteria</taxon>
        <taxon>Sphingomonadales</taxon>
        <taxon>Sphingomonadaceae</taxon>
        <taxon>Allosphingosinicella</taxon>
    </lineage>
</organism>
<evidence type="ECO:0000256" key="2">
    <source>
        <dbReference type="ARBA" id="ARBA00022670"/>
    </source>
</evidence>
<accession>A0A5C6TVW5</accession>
<dbReference type="Pfam" id="PF00877">
    <property type="entry name" value="NLPC_P60"/>
    <property type="match status" value="1"/>
</dbReference>
<evidence type="ECO:0000256" key="4">
    <source>
        <dbReference type="ARBA" id="ARBA00022807"/>
    </source>
</evidence>
<feature type="domain" description="NlpC/P60" evidence="5">
    <location>
        <begin position="100"/>
        <end position="215"/>
    </location>
</feature>
<keyword evidence="4" id="KW-0788">Thiol protease</keyword>
<keyword evidence="7" id="KW-1185">Reference proteome</keyword>
<evidence type="ECO:0000256" key="1">
    <source>
        <dbReference type="ARBA" id="ARBA00007074"/>
    </source>
</evidence>
<dbReference type="Gene3D" id="3.90.1720.10">
    <property type="entry name" value="endopeptidase domain like (from Nostoc punctiforme)"/>
    <property type="match status" value="1"/>
</dbReference>
<dbReference type="PROSITE" id="PS51935">
    <property type="entry name" value="NLPC_P60"/>
    <property type="match status" value="1"/>
</dbReference>
<evidence type="ECO:0000259" key="5">
    <source>
        <dbReference type="PROSITE" id="PS51935"/>
    </source>
</evidence>
<dbReference type="GO" id="GO:0006508">
    <property type="term" value="P:proteolysis"/>
    <property type="evidence" value="ECO:0007669"/>
    <property type="project" value="UniProtKB-KW"/>
</dbReference>
<comment type="similarity">
    <text evidence="1">Belongs to the peptidase C40 family.</text>
</comment>
<comment type="caution">
    <text evidence="6">The sequence shown here is derived from an EMBL/GenBank/DDBJ whole genome shotgun (WGS) entry which is preliminary data.</text>
</comment>
<reference evidence="6 7" key="1">
    <citation type="journal article" date="2015" name="J. Microbiol.">
        <title>Sphingosinicella ginsenosidimutans sp. nov., with ginsenoside converting activity.</title>
        <authorList>
            <person name="Kim J.K."/>
            <person name="Kang M.S."/>
            <person name="Park S.C."/>
            <person name="Kim K.M."/>
            <person name="Choi K."/>
            <person name="Yoon M.H."/>
            <person name="Im W.T."/>
        </authorList>
    </citation>
    <scope>NUCLEOTIDE SEQUENCE [LARGE SCALE GENOMIC DNA]</scope>
    <source>
        <strain evidence="6 7">BS-11</strain>
    </source>
</reference>
<dbReference type="GO" id="GO:0008234">
    <property type="term" value="F:cysteine-type peptidase activity"/>
    <property type="evidence" value="ECO:0007669"/>
    <property type="project" value="UniProtKB-KW"/>
</dbReference>
<evidence type="ECO:0000256" key="3">
    <source>
        <dbReference type="ARBA" id="ARBA00022801"/>
    </source>
</evidence>
<dbReference type="InterPro" id="IPR041382">
    <property type="entry name" value="SH3_16"/>
</dbReference>